<organism evidence="2 3">
    <name type="scientific">Tepidamorphus gemmatus</name>
    <dbReference type="NCBI Taxonomy" id="747076"/>
    <lineage>
        <taxon>Bacteria</taxon>
        <taxon>Pseudomonadati</taxon>
        <taxon>Pseudomonadota</taxon>
        <taxon>Alphaproteobacteria</taxon>
        <taxon>Hyphomicrobiales</taxon>
        <taxon>Tepidamorphaceae</taxon>
        <taxon>Tepidamorphus</taxon>
    </lineage>
</organism>
<keyword evidence="1" id="KW-0812">Transmembrane</keyword>
<name>A0A4R3MEF9_9HYPH</name>
<accession>A0A4R3MEF9</accession>
<feature type="transmembrane region" description="Helical" evidence="1">
    <location>
        <begin position="57"/>
        <end position="77"/>
    </location>
</feature>
<sequence>MNEFDAYSSRSALSTGLAGRCPRCGQGRLFDGFLATAPRCETCGLDYSFIDSGDGPAVFVIFIVGIVVVAAAFFVEFTWRPAYWVHIVLWGPAILLLSLGLLRPLKGLMIAVQYRRKAAEHRSGG</sequence>
<keyword evidence="1" id="KW-1133">Transmembrane helix</keyword>
<evidence type="ECO:0000313" key="2">
    <source>
        <dbReference type="EMBL" id="TCT09945.1"/>
    </source>
</evidence>
<evidence type="ECO:0000256" key="1">
    <source>
        <dbReference type="SAM" id="Phobius"/>
    </source>
</evidence>
<dbReference type="AlphaFoldDB" id="A0A4R3MEF9"/>
<dbReference type="EMBL" id="SMAK01000006">
    <property type="protein sequence ID" value="TCT09945.1"/>
    <property type="molecule type" value="Genomic_DNA"/>
</dbReference>
<comment type="caution">
    <text evidence="2">The sequence shown here is derived from an EMBL/GenBank/DDBJ whole genome shotgun (WGS) entry which is preliminary data.</text>
</comment>
<evidence type="ECO:0000313" key="3">
    <source>
        <dbReference type="Proteomes" id="UP000295678"/>
    </source>
</evidence>
<protein>
    <submittedName>
        <fullName evidence="2">Uncharacterized protein (DUF983 family)</fullName>
    </submittedName>
</protein>
<proteinExistence type="predicted"/>
<gene>
    <name evidence="2" type="ORF">EDC22_106140</name>
</gene>
<dbReference type="Pfam" id="PF06170">
    <property type="entry name" value="DUF983"/>
    <property type="match status" value="1"/>
</dbReference>
<dbReference type="OrthoDB" id="9799456at2"/>
<reference evidence="2 3" key="1">
    <citation type="submission" date="2019-03" db="EMBL/GenBank/DDBJ databases">
        <title>Genomic Encyclopedia of Type Strains, Phase IV (KMG-IV): sequencing the most valuable type-strain genomes for metagenomic binning, comparative biology and taxonomic classification.</title>
        <authorList>
            <person name="Goeker M."/>
        </authorList>
    </citation>
    <scope>NUCLEOTIDE SEQUENCE [LARGE SCALE GENOMIC DNA]</scope>
    <source>
        <strain evidence="2 3">DSM 19345</strain>
    </source>
</reference>
<dbReference type="Proteomes" id="UP000295678">
    <property type="component" value="Unassembled WGS sequence"/>
</dbReference>
<dbReference type="RefSeq" id="WP_132806773.1">
    <property type="nucleotide sequence ID" value="NZ_SMAK01000006.1"/>
</dbReference>
<keyword evidence="3" id="KW-1185">Reference proteome</keyword>
<keyword evidence="1" id="KW-0472">Membrane</keyword>
<dbReference type="InterPro" id="IPR009325">
    <property type="entry name" value="DUF983"/>
</dbReference>
<feature type="transmembrane region" description="Helical" evidence="1">
    <location>
        <begin position="83"/>
        <end position="102"/>
    </location>
</feature>